<protein>
    <submittedName>
        <fullName evidence="2">Protein ImuA</fullName>
    </submittedName>
</protein>
<dbReference type="AlphaFoldDB" id="A0AAW3V2P2"/>
<dbReference type="RefSeq" id="WP_028199945.1">
    <property type="nucleotide sequence ID" value="NZ_CADFGE010000021.1"/>
</dbReference>
<dbReference type="NCBIfam" id="NF033429">
    <property type="entry name" value="ImuA_translesion"/>
    <property type="match status" value="1"/>
</dbReference>
<keyword evidence="1" id="KW-0614">Plasmid</keyword>
<reference evidence="2 4" key="2">
    <citation type="submission" date="2020-08" db="EMBL/GenBank/DDBJ databases">
        <title>Genomic Encyclopedia of Type Strains, Phase IV (KMG-V): Genome sequencing to study the core and pangenomes of soil and plant-associated prokaryotes.</title>
        <authorList>
            <person name="Whitman W."/>
        </authorList>
    </citation>
    <scope>NUCLEOTIDE SEQUENCE [LARGE SCALE GENOMIC DNA]</scope>
    <source>
        <strain evidence="2 4">SEMIA 4013</strain>
    </source>
</reference>
<sequence>MNALPRHPEDIHPALWRASQLAAGFDRVVSCGHTVLGAELPGGGWPAGALTELLTPQPGCGELRLLQPALATVASRPLLMLQPPHRLQPAGLAWLGIPAARACALHAPRTADALWAAEQILRAGTCGALLFWQTEVRQDALRRLHLAAQASDTLLFLFRPLAAAQSTSPAPLRLALRAARGGLEVTFVKRRGPQRDEPVFVSLVPSPVLLSRYATLDRRTSAAPRPRVVSPALVDATQ</sequence>
<evidence type="ECO:0000313" key="2">
    <source>
        <dbReference type="EMBL" id="MBB6205204.1"/>
    </source>
</evidence>
<organism evidence="2 4">
    <name type="scientific">Paraburkholderia fungorum</name>
    <dbReference type="NCBI Taxonomy" id="134537"/>
    <lineage>
        <taxon>Bacteria</taxon>
        <taxon>Pseudomonadati</taxon>
        <taxon>Pseudomonadota</taxon>
        <taxon>Betaproteobacteria</taxon>
        <taxon>Burkholderiales</taxon>
        <taxon>Burkholderiaceae</taxon>
        <taxon>Paraburkholderia</taxon>
    </lineage>
</organism>
<dbReference type="KEGG" id="bfn:OI25_8016"/>
<accession>A0AAW3V2P2</accession>
<dbReference type="InterPro" id="IPR047610">
    <property type="entry name" value="ImuA_translesion"/>
</dbReference>
<gene>
    <name evidence="2" type="ORF">GGD69_006098</name>
    <name evidence="1" type="ORF">OI25_8016</name>
</gene>
<geneLocation type="plasmid" evidence="1 3">
    <name>pBIL</name>
</geneLocation>
<proteinExistence type="predicted"/>
<name>A0AAW3V2P2_9BURK</name>
<dbReference type="GeneID" id="66513262"/>
<dbReference type="Gene3D" id="3.40.50.300">
    <property type="entry name" value="P-loop containing nucleotide triphosphate hydrolases"/>
    <property type="match status" value="1"/>
</dbReference>
<dbReference type="InterPro" id="IPR017166">
    <property type="entry name" value="UCP037290"/>
</dbReference>
<dbReference type="SUPFAM" id="SSF52540">
    <property type="entry name" value="P-loop containing nucleoside triphosphate hydrolases"/>
    <property type="match status" value="1"/>
</dbReference>
<evidence type="ECO:0000313" key="4">
    <source>
        <dbReference type="Proteomes" id="UP000518681"/>
    </source>
</evidence>
<dbReference type="EMBL" id="CP010024">
    <property type="protein sequence ID" value="AJZ56115.1"/>
    <property type="molecule type" value="Genomic_DNA"/>
</dbReference>
<evidence type="ECO:0000313" key="3">
    <source>
        <dbReference type="Proteomes" id="UP000032614"/>
    </source>
</evidence>
<dbReference type="Proteomes" id="UP000518681">
    <property type="component" value="Unassembled WGS sequence"/>
</dbReference>
<dbReference type="PIRSF" id="PIRSF037290">
    <property type="entry name" value="UCP037290"/>
    <property type="match status" value="1"/>
</dbReference>
<dbReference type="InterPro" id="IPR027417">
    <property type="entry name" value="P-loop_NTPase"/>
</dbReference>
<evidence type="ECO:0000313" key="1">
    <source>
        <dbReference type="EMBL" id="AJZ56115.1"/>
    </source>
</evidence>
<dbReference type="EMBL" id="JACIIK010000011">
    <property type="protein sequence ID" value="MBB6205204.1"/>
    <property type="molecule type" value="Genomic_DNA"/>
</dbReference>
<dbReference type="Proteomes" id="UP000032614">
    <property type="component" value="Plasmid pBIL"/>
</dbReference>
<reference evidence="1 3" key="1">
    <citation type="journal article" date="2015" name="Genome Announc.">
        <title>Complete genome sequences for 59 burkholderia isolates, both pathogenic and near neighbor.</title>
        <authorList>
            <person name="Johnson S.L."/>
            <person name="Bishop-Lilly K.A."/>
            <person name="Ladner J.T."/>
            <person name="Daligault H.E."/>
            <person name="Davenport K.W."/>
            <person name="Jaissle J."/>
            <person name="Frey K.G."/>
            <person name="Koroleva G.I."/>
            <person name="Bruce D.C."/>
            <person name="Coyne S.R."/>
            <person name="Broomall S.M."/>
            <person name="Li P.E."/>
            <person name="Teshima H."/>
            <person name="Gibbons H.S."/>
            <person name="Palacios G.F."/>
            <person name="Rosenzweig C.N."/>
            <person name="Redden C.L."/>
            <person name="Xu Y."/>
            <person name="Minogue T.D."/>
            <person name="Chain P.S."/>
        </authorList>
    </citation>
    <scope>NUCLEOTIDE SEQUENCE [LARGE SCALE GENOMIC DNA]</scope>
    <source>
        <strain evidence="1 3">ATCC BAA-463</strain>
        <plasmid evidence="1 3">pBIL</plasmid>
    </source>
</reference>